<dbReference type="AlphaFoldDB" id="A0A135TMN9"/>
<gene>
    <name evidence="2" type="ORF">CSIM01_11922</name>
</gene>
<feature type="region of interest" description="Disordered" evidence="1">
    <location>
        <begin position="1"/>
        <end position="24"/>
    </location>
</feature>
<reference evidence="2 3" key="1">
    <citation type="submission" date="2014-02" db="EMBL/GenBank/DDBJ databases">
        <title>The genome sequence of Colletotrichum simmondsii CBS122122.</title>
        <authorList>
            <person name="Baroncelli R."/>
            <person name="Thon M.R."/>
        </authorList>
    </citation>
    <scope>NUCLEOTIDE SEQUENCE [LARGE SCALE GENOMIC DNA]</scope>
    <source>
        <strain evidence="2 3">CBS122122</strain>
    </source>
</reference>
<evidence type="ECO:0000256" key="1">
    <source>
        <dbReference type="SAM" id="MobiDB-lite"/>
    </source>
</evidence>
<protein>
    <submittedName>
        <fullName evidence="2">Uncharacterized protein</fullName>
    </submittedName>
</protein>
<dbReference type="EMBL" id="JFBX01000114">
    <property type="protein sequence ID" value="KXH49377.1"/>
    <property type="molecule type" value="Genomic_DNA"/>
</dbReference>
<evidence type="ECO:0000313" key="2">
    <source>
        <dbReference type="EMBL" id="KXH49377.1"/>
    </source>
</evidence>
<comment type="caution">
    <text evidence="2">The sequence shown here is derived from an EMBL/GenBank/DDBJ whole genome shotgun (WGS) entry which is preliminary data.</text>
</comment>
<dbReference type="Proteomes" id="UP000070328">
    <property type="component" value="Unassembled WGS sequence"/>
</dbReference>
<organism evidence="2 3">
    <name type="scientific">Colletotrichum simmondsii</name>
    <dbReference type="NCBI Taxonomy" id="703756"/>
    <lineage>
        <taxon>Eukaryota</taxon>
        <taxon>Fungi</taxon>
        <taxon>Dikarya</taxon>
        <taxon>Ascomycota</taxon>
        <taxon>Pezizomycotina</taxon>
        <taxon>Sordariomycetes</taxon>
        <taxon>Hypocreomycetidae</taxon>
        <taxon>Glomerellales</taxon>
        <taxon>Glomerellaceae</taxon>
        <taxon>Colletotrichum</taxon>
        <taxon>Colletotrichum acutatum species complex</taxon>
    </lineage>
</organism>
<dbReference type="OrthoDB" id="4850859at2759"/>
<sequence length="364" mass="41198">MPQSIGESENTTNDMNIDPNDPTKNDYDWALAAHERIGPDTGDLKLSAASFDAKTSPGHMENTYVGHLSWLVSLFPYNAEHFTIYFTSATERIRFSVPQTIVAQNSHNFPVFSLGRDPWIGRQPLPREYEFLFEDADAFGFIMSFLMTGTLPQHPHRSASDMITEFIHAGELSFKLGLRCIKRFRRAVSLHLRQLLLEDRTALRERHIASLYKLLARRRLCAPWGFRQVFAQAMVKPWLRHLDISPVEPVDLCPGSAKIDTIWDGDDPEEWLIIIKHCLGLIGKSERFKADVRWHIMQTLEGRKKSSSVIADASRHPVTSIIPGSSLPPVGRSFVTYHYSDPLVPAGGKVKAQRFTTTELSRSG</sequence>
<name>A0A135TMN9_9PEZI</name>
<feature type="compositionally biased region" description="Polar residues" evidence="1">
    <location>
        <begin position="1"/>
        <end position="15"/>
    </location>
</feature>
<evidence type="ECO:0000313" key="3">
    <source>
        <dbReference type="Proteomes" id="UP000070328"/>
    </source>
</evidence>
<accession>A0A135TMN9</accession>
<keyword evidence="3" id="KW-1185">Reference proteome</keyword>
<proteinExistence type="predicted"/>